<comment type="caution">
    <text evidence="1">The sequence shown here is derived from an EMBL/GenBank/DDBJ whole genome shotgun (WGS) entry which is preliminary data.</text>
</comment>
<feature type="non-terminal residue" evidence="1">
    <location>
        <position position="51"/>
    </location>
</feature>
<evidence type="ECO:0000313" key="1">
    <source>
        <dbReference type="EMBL" id="NEE17650.1"/>
    </source>
</evidence>
<gene>
    <name evidence="1" type="ORF">G3M58_65715</name>
</gene>
<organism evidence="1">
    <name type="scientific">Streptomyces sp. SID7499</name>
    <dbReference type="NCBI Taxonomy" id="2706086"/>
    <lineage>
        <taxon>Bacteria</taxon>
        <taxon>Bacillati</taxon>
        <taxon>Actinomycetota</taxon>
        <taxon>Actinomycetes</taxon>
        <taxon>Kitasatosporales</taxon>
        <taxon>Streptomycetaceae</taxon>
        <taxon>Streptomyces</taxon>
    </lineage>
</organism>
<protein>
    <submittedName>
        <fullName evidence="1">Uncharacterized protein</fullName>
    </submittedName>
</protein>
<accession>A0A6G3XJE5</accession>
<dbReference type="EMBL" id="JAAGMN010006804">
    <property type="protein sequence ID" value="NEE17650.1"/>
    <property type="molecule type" value="Genomic_DNA"/>
</dbReference>
<reference evidence="1" key="1">
    <citation type="submission" date="2020-01" db="EMBL/GenBank/DDBJ databases">
        <title>Insect and environment-associated Actinomycetes.</title>
        <authorList>
            <person name="Currrie C."/>
            <person name="Chevrette M."/>
            <person name="Carlson C."/>
            <person name="Stubbendieck R."/>
            <person name="Wendt-Pienkowski E."/>
        </authorList>
    </citation>
    <scope>NUCLEOTIDE SEQUENCE</scope>
    <source>
        <strain evidence="1">SID7499</strain>
    </source>
</reference>
<proteinExistence type="predicted"/>
<sequence length="51" mass="5292">MAGLTRLTGLGVAVARLRGSGRGLPGLRVRMARLRVRLARVGRGLPGVLTG</sequence>
<dbReference type="AlphaFoldDB" id="A0A6G3XJE5"/>
<name>A0A6G3XJE5_9ACTN</name>